<dbReference type="AlphaFoldDB" id="A0AAV9X9Z4"/>
<organism evidence="2 3">
    <name type="scientific">Orbilia ellipsospora</name>
    <dbReference type="NCBI Taxonomy" id="2528407"/>
    <lineage>
        <taxon>Eukaryota</taxon>
        <taxon>Fungi</taxon>
        <taxon>Dikarya</taxon>
        <taxon>Ascomycota</taxon>
        <taxon>Pezizomycotina</taxon>
        <taxon>Orbiliomycetes</taxon>
        <taxon>Orbiliales</taxon>
        <taxon>Orbiliaceae</taxon>
        <taxon>Orbilia</taxon>
    </lineage>
</organism>
<keyword evidence="3" id="KW-1185">Reference proteome</keyword>
<feature type="signal peptide" evidence="1">
    <location>
        <begin position="1"/>
        <end position="19"/>
    </location>
</feature>
<evidence type="ECO:0000313" key="3">
    <source>
        <dbReference type="Proteomes" id="UP001365542"/>
    </source>
</evidence>
<evidence type="ECO:0000256" key="1">
    <source>
        <dbReference type="SAM" id="SignalP"/>
    </source>
</evidence>
<keyword evidence="1" id="KW-0732">Signal</keyword>
<name>A0AAV9X9Z4_9PEZI</name>
<reference evidence="2 3" key="1">
    <citation type="submission" date="2019-10" db="EMBL/GenBank/DDBJ databases">
        <authorList>
            <person name="Palmer J.M."/>
        </authorList>
    </citation>
    <scope>NUCLEOTIDE SEQUENCE [LARGE SCALE GENOMIC DNA]</scope>
    <source>
        <strain evidence="2 3">TWF694</strain>
    </source>
</reference>
<dbReference type="Proteomes" id="UP001365542">
    <property type="component" value="Unassembled WGS sequence"/>
</dbReference>
<sequence length="513" mass="53306">MKASTASIILSALALTATATNYPENHHGGSSNNGCPATYDANCQFWCENQGSYGAGQCSNVRLTTEGTRCRRCRNEEGNNGSYGNGGYNNGNGGYNNGQPTGTLGACPATYQADCLWYCNYPGTGRPGQCSNINITNNGAQCQQCPTQTGGQPPFTIIGGPYPPTSTLRSCPATYNPNCLYYCEQPGNPNSGTCSNVNSNNNGQQCQQCPQNPNGAGSCPATYNQNCQFFCTYPGQNKPGQCSNVNLQSQGQQGVTCQQCPETGATSCPAAYDQNCQFFCTYPGQNKPGQCSNANLQAQGQQGVTCQQCQTNPGNNNNNGGYNGNNGNNGANTCPATYNQNCQFFCTYPGQNKPGQCSNANLQAQGQQGVTCQQCTNPATLTSCPATYNAGCLWFCQYPGTNTPSACSNNNITNNGAKCTQCPTASGTPGNNGNNGSCPATYNQNCQWFCNYPGQNKPGQCSNVNITTGGAQCTQCNANPSGTNVPVFTAGGSAIKAGSGAAAGLVALFIAAL</sequence>
<evidence type="ECO:0000313" key="2">
    <source>
        <dbReference type="EMBL" id="KAK6538482.1"/>
    </source>
</evidence>
<proteinExistence type="predicted"/>
<protein>
    <recommendedName>
        <fullName evidence="4">Secreted protein</fullName>
    </recommendedName>
</protein>
<dbReference type="EMBL" id="JAVHJO010000007">
    <property type="protein sequence ID" value="KAK6538482.1"/>
    <property type="molecule type" value="Genomic_DNA"/>
</dbReference>
<feature type="chain" id="PRO_5043541599" description="Secreted protein" evidence="1">
    <location>
        <begin position="20"/>
        <end position="513"/>
    </location>
</feature>
<comment type="caution">
    <text evidence="2">The sequence shown here is derived from an EMBL/GenBank/DDBJ whole genome shotgun (WGS) entry which is preliminary data.</text>
</comment>
<evidence type="ECO:0008006" key="4">
    <source>
        <dbReference type="Google" id="ProtNLM"/>
    </source>
</evidence>
<accession>A0AAV9X9Z4</accession>
<gene>
    <name evidence="2" type="ORF">TWF694_010065</name>
</gene>